<dbReference type="EC" id="3.4.11.2" evidence="4 13"/>
<evidence type="ECO:0000313" key="18">
    <source>
        <dbReference type="EMBL" id="UZW75716.1"/>
    </source>
</evidence>
<dbReference type="InterPro" id="IPR027268">
    <property type="entry name" value="Peptidase_M4/M1_CTD_sf"/>
</dbReference>
<protein>
    <recommendedName>
        <fullName evidence="5 13">Aminopeptidase N</fullName>
        <ecNumber evidence="4 13">3.4.11.2</ecNumber>
    </recommendedName>
</protein>
<feature type="domain" description="Peptidase M1 alanyl aminopeptidase C-terminal" evidence="16">
    <location>
        <begin position="561"/>
        <end position="884"/>
    </location>
</feature>
<keyword evidence="8" id="KW-0479">Metal-binding</keyword>
<evidence type="ECO:0000256" key="6">
    <source>
        <dbReference type="ARBA" id="ARBA00022438"/>
    </source>
</evidence>
<dbReference type="PANTHER" id="PTHR46322:SF1">
    <property type="entry name" value="PUROMYCIN-SENSITIVE AMINOPEPTIDASE"/>
    <property type="match status" value="1"/>
</dbReference>
<keyword evidence="10" id="KW-0862">Zinc</keyword>
<dbReference type="FunFam" id="3.30.2010.30:FF:000002">
    <property type="entry name" value="Putative aminopeptidase N"/>
    <property type="match status" value="1"/>
</dbReference>
<evidence type="ECO:0000256" key="7">
    <source>
        <dbReference type="ARBA" id="ARBA00022670"/>
    </source>
</evidence>
<dbReference type="GO" id="GO:0016285">
    <property type="term" value="F:alanyl aminopeptidase activity"/>
    <property type="evidence" value="ECO:0007669"/>
    <property type="project" value="UniProtKB-EC"/>
</dbReference>
<dbReference type="Proteomes" id="UP001164472">
    <property type="component" value="Chromosome"/>
</dbReference>
<dbReference type="Gene3D" id="1.25.50.10">
    <property type="entry name" value="Peptidase M1, alanyl aminopeptidase, C-terminal domain"/>
    <property type="match status" value="1"/>
</dbReference>
<comment type="similarity">
    <text evidence="3">Belongs to the peptidase M1 family.</text>
</comment>
<reference evidence="18" key="1">
    <citation type="submission" date="2022-07" db="EMBL/GenBank/DDBJ databases">
        <title>Alkalimarinus sp. nov., isolated from gut of a Alitta virens.</title>
        <authorList>
            <person name="Yang A.I."/>
            <person name="Shin N.-R."/>
        </authorList>
    </citation>
    <scope>NUCLEOTIDE SEQUENCE</scope>
    <source>
        <strain evidence="18">FA028</strain>
    </source>
</reference>
<dbReference type="InterPro" id="IPR045357">
    <property type="entry name" value="Aminopeptidase_N-like_N"/>
</dbReference>
<dbReference type="GO" id="GO:0008237">
    <property type="term" value="F:metallopeptidase activity"/>
    <property type="evidence" value="ECO:0007669"/>
    <property type="project" value="UniProtKB-UniRule"/>
</dbReference>
<dbReference type="InterPro" id="IPR035414">
    <property type="entry name" value="Peptidase_M1_pepN_Ig-like"/>
</dbReference>
<dbReference type="GO" id="GO:0006508">
    <property type="term" value="P:proteolysis"/>
    <property type="evidence" value="ECO:0007669"/>
    <property type="project" value="UniProtKB-UniRule"/>
</dbReference>
<dbReference type="EMBL" id="CP101527">
    <property type="protein sequence ID" value="UZW75716.1"/>
    <property type="molecule type" value="Genomic_DNA"/>
</dbReference>
<evidence type="ECO:0000256" key="2">
    <source>
        <dbReference type="ARBA" id="ARBA00001947"/>
    </source>
</evidence>
<comment type="cofactor">
    <cofactor evidence="2">
        <name>Zn(2+)</name>
        <dbReference type="ChEBI" id="CHEBI:29105"/>
    </cofactor>
</comment>
<dbReference type="InterPro" id="IPR024601">
    <property type="entry name" value="Peptidase_M1_pepN_C"/>
</dbReference>
<evidence type="ECO:0000256" key="1">
    <source>
        <dbReference type="ARBA" id="ARBA00000098"/>
    </source>
</evidence>
<keyword evidence="9 18" id="KW-0378">Hydrolase</keyword>
<dbReference type="KEGG" id="asem:NNL22_03760"/>
<dbReference type="Pfam" id="PF17432">
    <property type="entry name" value="DUF3458_C"/>
    <property type="match status" value="1"/>
</dbReference>
<evidence type="ECO:0000313" key="19">
    <source>
        <dbReference type="Proteomes" id="UP001164472"/>
    </source>
</evidence>
<evidence type="ECO:0000256" key="10">
    <source>
        <dbReference type="ARBA" id="ARBA00022833"/>
    </source>
</evidence>
<feature type="domain" description="Peptidase M1 alanyl aminopeptidase Ig-like fold" evidence="15">
    <location>
        <begin position="450"/>
        <end position="556"/>
    </location>
</feature>
<dbReference type="SUPFAM" id="SSF55486">
    <property type="entry name" value="Metalloproteases ('zincins'), catalytic domain"/>
    <property type="match status" value="1"/>
</dbReference>
<dbReference type="FunFam" id="2.60.40.1840:FF:000001">
    <property type="entry name" value="Aminopeptidase N"/>
    <property type="match status" value="1"/>
</dbReference>
<name>A0A9E8HSH1_9ALTE</name>
<dbReference type="FunFam" id="2.60.40.1730:FF:000005">
    <property type="entry name" value="Aminopeptidase N"/>
    <property type="match status" value="1"/>
</dbReference>
<keyword evidence="6 18" id="KW-0031">Aminopeptidase</keyword>
<keyword evidence="11" id="KW-0482">Metalloprotease</keyword>
<dbReference type="GO" id="GO:0008270">
    <property type="term" value="F:zinc ion binding"/>
    <property type="evidence" value="ECO:0007669"/>
    <property type="project" value="InterPro"/>
</dbReference>
<dbReference type="Gene3D" id="2.60.40.1840">
    <property type="match status" value="1"/>
</dbReference>
<evidence type="ECO:0000259" key="15">
    <source>
        <dbReference type="Pfam" id="PF11940"/>
    </source>
</evidence>
<keyword evidence="19" id="KW-1185">Reference proteome</keyword>
<evidence type="ECO:0000256" key="5">
    <source>
        <dbReference type="ARBA" id="ARBA00015611"/>
    </source>
</evidence>
<dbReference type="AlphaFoldDB" id="A0A9E8HSH1"/>
<dbReference type="Pfam" id="PF01433">
    <property type="entry name" value="Peptidase_M1"/>
    <property type="match status" value="1"/>
</dbReference>
<dbReference type="InterPro" id="IPR012779">
    <property type="entry name" value="Peptidase_M1_pepN"/>
</dbReference>
<evidence type="ECO:0000256" key="13">
    <source>
        <dbReference type="NCBIfam" id="TIGR02414"/>
    </source>
</evidence>
<gene>
    <name evidence="18" type="primary">pepN</name>
    <name evidence="18" type="ORF">NNL22_03760</name>
</gene>
<evidence type="ECO:0000259" key="14">
    <source>
        <dbReference type="Pfam" id="PF01433"/>
    </source>
</evidence>
<evidence type="ECO:0000256" key="11">
    <source>
        <dbReference type="ARBA" id="ARBA00023049"/>
    </source>
</evidence>
<feature type="domain" description="Aminopeptidase N-like N-terminal" evidence="17">
    <location>
        <begin position="109"/>
        <end position="192"/>
    </location>
</feature>
<accession>A0A9E8HSH1</accession>
<dbReference type="CDD" id="cd09600">
    <property type="entry name" value="M1_APN"/>
    <property type="match status" value="1"/>
</dbReference>
<dbReference type="Pfam" id="PF11940">
    <property type="entry name" value="DUF3458"/>
    <property type="match status" value="1"/>
</dbReference>
<sequence>MKEAQPRTIFLKDYKKPPFLIDETVLHFDLSEQGATVKSRLSIRRNPDADTAPQDLYLDGVDLELAAIAIDGVELSGSGYELIAEGLRVIDVADNFLLECETRIKPHENTCLEGLYKSSSMFCTQCEAEGFRRITYYLDRPDVMSRFTTTIVADKNLYPILLSNGNQVERGDLDADRHFVTWEDPFRKPCYLFALVAGDLLNIDDEYTTMSGRKVALRMFVEPQNKDKCSHALNSLKASMKWDEEVYGREYDLDIFMIVAVDDFNMGAMENKGLNIFNSSCVLAKPDTATDATYQRIEAIVAHEYFHNWSGNRVTCRDWFQLSLKEGFTVFRDAEFSADMNSRTVKRIEDVNLLRTAQFAEDAGPMSHPVRPASFIEISNFYTLTIYEKGAEVVGMIYRLLGAELFRKGSDLYFERHDGQAVTTDDFVQAMQDASGKDLTQFKRWYDLAGTPVIAVDYEYDQDGQTFTLKLSQSCPSTAGDVVEKPFHIPFSFALLDNNGCNIPLIQDDDAVFANAPTELVLDFVKTEQIFTFQHIEKRPIPSLLRGFSAPVRIKNTYSRDELLFLMSNETDGFNRWDAGQKLAVEIIREVAESYAQGAELTVDQRLIEAYRGLLVSESIDKALLSKMLLLPTESYLIELSETANVDAIHHARNFVRDTVAKALKSELLKCYQDNLEAETAYSADFRSIAKRSLKNIALGLLLSIGDAEALTLAETQFATAENMTDESASLIALVNSDFIAPREAALETFYAKWKADPQVVEQWLSIQCGSVKSGSLEAVKRLMSHEAFDIKNPNKVRSVIGAFCNQNIVSFHNANGQGYAFLADNVIKLNKLNPQIASRLVTPLTRWKKFDEQRQALMQAQLKRILDEENLSKDVYEVVSKSIK</sequence>
<evidence type="ECO:0000256" key="3">
    <source>
        <dbReference type="ARBA" id="ARBA00010136"/>
    </source>
</evidence>
<evidence type="ECO:0000256" key="9">
    <source>
        <dbReference type="ARBA" id="ARBA00022801"/>
    </source>
</evidence>
<dbReference type="Pfam" id="PF17900">
    <property type="entry name" value="Peptidase_M1_N"/>
    <property type="match status" value="1"/>
</dbReference>
<dbReference type="Gene3D" id="1.10.390.10">
    <property type="entry name" value="Neutral Protease Domain 2"/>
    <property type="match status" value="1"/>
</dbReference>
<dbReference type="InterPro" id="IPR037144">
    <property type="entry name" value="Peptidase_M1_pepN_C_sf"/>
</dbReference>
<dbReference type="InterPro" id="IPR038438">
    <property type="entry name" value="PepN_Ig-like_sf"/>
</dbReference>
<dbReference type="PRINTS" id="PR00756">
    <property type="entry name" value="ALADIPTASE"/>
</dbReference>
<dbReference type="PANTHER" id="PTHR46322">
    <property type="entry name" value="PUROMYCIN-SENSITIVE AMINOPEPTIDASE"/>
    <property type="match status" value="1"/>
</dbReference>
<dbReference type="InterPro" id="IPR001930">
    <property type="entry name" value="Peptidase_M1"/>
</dbReference>
<evidence type="ECO:0000256" key="12">
    <source>
        <dbReference type="ARBA" id="ARBA00059739"/>
    </source>
</evidence>
<organism evidence="18 19">
    <name type="scientific">Alkalimarinus sediminis</name>
    <dbReference type="NCBI Taxonomy" id="1632866"/>
    <lineage>
        <taxon>Bacteria</taxon>
        <taxon>Pseudomonadati</taxon>
        <taxon>Pseudomonadota</taxon>
        <taxon>Gammaproteobacteria</taxon>
        <taxon>Alteromonadales</taxon>
        <taxon>Alteromonadaceae</taxon>
        <taxon>Alkalimarinus</taxon>
    </lineage>
</organism>
<dbReference type="InterPro" id="IPR042097">
    <property type="entry name" value="Aminopeptidase_N-like_N_sf"/>
</dbReference>
<dbReference type="FunFam" id="1.10.390.10:FF:000002">
    <property type="entry name" value="Aminopeptidase N"/>
    <property type="match status" value="1"/>
</dbReference>
<dbReference type="NCBIfam" id="TIGR02414">
    <property type="entry name" value="pepN_proteo"/>
    <property type="match status" value="1"/>
</dbReference>
<evidence type="ECO:0000256" key="8">
    <source>
        <dbReference type="ARBA" id="ARBA00022723"/>
    </source>
</evidence>
<keyword evidence="7" id="KW-0645">Protease</keyword>
<comment type="function">
    <text evidence="12">Aminopeptidase N is involved in the degradation of intracellular peptides generated by protein breakdown during normal growth as well as in response to nutrient starvation.</text>
</comment>
<dbReference type="Gene3D" id="3.30.2010.30">
    <property type="match status" value="1"/>
</dbReference>
<evidence type="ECO:0000259" key="16">
    <source>
        <dbReference type="Pfam" id="PF17432"/>
    </source>
</evidence>
<evidence type="ECO:0000259" key="17">
    <source>
        <dbReference type="Pfam" id="PF17900"/>
    </source>
</evidence>
<dbReference type="Gene3D" id="2.60.40.1730">
    <property type="entry name" value="tricorn interacting facor f3 domain"/>
    <property type="match status" value="1"/>
</dbReference>
<dbReference type="InterPro" id="IPR014782">
    <property type="entry name" value="Peptidase_M1_dom"/>
</dbReference>
<feature type="domain" description="Peptidase M1 membrane alanine aminopeptidase" evidence="14">
    <location>
        <begin position="232"/>
        <end position="445"/>
    </location>
</feature>
<comment type="catalytic activity">
    <reaction evidence="1">
        <text>Release of an N-terminal amino acid, Xaa-|-Yaa- from a peptide, amide or arylamide. Xaa is preferably Ala, but may be most amino acids including Pro (slow action). When a terminal hydrophobic residue is followed by a prolyl residue, the two may be released as an intact Xaa-Pro dipeptide.</text>
        <dbReference type="EC" id="3.4.11.2"/>
    </reaction>
</comment>
<dbReference type="SUPFAM" id="SSF63737">
    <property type="entry name" value="Leukotriene A4 hydrolase N-terminal domain"/>
    <property type="match status" value="1"/>
</dbReference>
<proteinExistence type="inferred from homology"/>
<evidence type="ECO:0000256" key="4">
    <source>
        <dbReference type="ARBA" id="ARBA00012564"/>
    </source>
</evidence>
<dbReference type="RefSeq" id="WP_251810459.1">
    <property type="nucleotide sequence ID" value="NZ_CP101527.1"/>
</dbReference>